<evidence type="ECO:0000259" key="1">
    <source>
        <dbReference type="Pfam" id="PF21806"/>
    </source>
</evidence>
<sequence length="170" mass="19279">MTRTPTFEELFRDCQRTAVHLEMRDAYMKSDPAFIDWKAGVVLDPAARWADWHAIVTEATSRGVEVRRARVVSTPASEYIRFEYDVTNGLNIAAGESVRWLPRRNATDIALPGNDFWLFDSSLVLVNHFDGEGENMEVELTEAPETAKLCESAFEAVWKRGTPHAEFELA</sequence>
<accession>A0A061A9D8</accession>
<protein>
    <recommendedName>
        <fullName evidence="1">DUF6879 domain-containing protein</fullName>
    </recommendedName>
</protein>
<dbReference type="InterPro" id="IPR049244">
    <property type="entry name" value="DUF6879"/>
</dbReference>
<dbReference type="Proteomes" id="UP000756710">
    <property type="component" value="Unassembled WGS sequence"/>
</dbReference>
<proteinExistence type="predicted"/>
<name>A0A061A9D8_9ACTN</name>
<reference evidence="2" key="1">
    <citation type="submission" date="2014-05" db="EMBL/GenBank/DDBJ databases">
        <authorList>
            <person name="Horn Fabian"/>
        </authorList>
    </citation>
    <scope>NUCLEOTIDE SEQUENCE</scope>
</reference>
<evidence type="ECO:0000313" key="3">
    <source>
        <dbReference type="EMBL" id="MBP2059791.1"/>
    </source>
</evidence>
<evidence type="ECO:0000313" key="2">
    <source>
        <dbReference type="EMBL" id="CDR14929.1"/>
    </source>
</evidence>
<dbReference type="Pfam" id="PF21806">
    <property type="entry name" value="DUF6879"/>
    <property type="match status" value="1"/>
</dbReference>
<dbReference type="AlphaFoldDB" id="A0A061A9D8"/>
<keyword evidence="4" id="KW-1185">Reference proteome</keyword>
<dbReference type="EMBL" id="LK022848">
    <property type="protein sequence ID" value="CDR14929.1"/>
    <property type="molecule type" value="Genomic_DNA"/>
</dbReference>
<dbReference type="RefSeq" id="WP_209468547.1">
    <property type="nucleotide sequence ID" value="NZ_BAABDR010000073.1"/>
</dbReference>
<feature type="domain" description="DUF6879" evidence="1">
    <location>
        <begin position="6"/>
        <end position="167"/>
    </location>
</feature>
<dbReference type="HOGENOM" id="CLU_097170_1_0_11"/>
<dbReference type="EMBL" id="JAGGLR010000002">
    <property type="protein sequence ID" value="MBP2059791.1"/>
    <property type="molecule type" value="Genomic_DNA"/>
</dbReference>
<organism evidence="2">
    <name type="scientific">Streptomyces iranensis</name>
    <dbReference type="NCBI Taxonomy" id="576784"/>
    <lineage>
        <taxon>Bacteria</taxon>
        <taxon>Bacillati</taxon>
        <taxon>Actinomycetota</taxon>
        <taxon>Actinomycetes</taxon>
        <taxon>Kitasatosporales</taxon>
        <taxon>Streptomycetaceae</taxon>
        <taxon>Streptomyces</taxon>
        <taxon>Streptomyces violaceusniger group</taxon>
    </lineage>
</organism>
<gene>
    <name evidence="3" type="ORF">J2Z30_000789</name>
    <name evidence="2" type="ORF">SIRAN8504</name>
</gene>
<reference evidence="3 4" key="2">
    <citation type="submission" date="2021-03" db="EMBL/GenBank/DDBJ databases">
        <title>Genomic Encyclopedia of Type Strains, Phase IV (KMG-IV): sequencing the most valuable type-strain genomes for metagenomic binning, comparative biology and taxonomic classification.</title>
        <authorList>
            <person name="Goeker M."/>
        </authorList>
    </citation>
    <scope>NUCLEOTIDE SEQUENCE [LARGE SCALE GENOMIC DNA]</scope>
    <source>
        <strain evidence="3 4">DSM 41954</strain>
    </source>
</reference>
<evidence type="ECO:0000313" key="4">
    <source>
        <dbReference type="Proteomes" id="UP000756710"/>
    </source>
</evidence>